<evidence type="ECO:0000256" key="5">
    <source>
        <dbReference type="ARBA" id="ARBA00022694"/>
    </source>
</evidence>
<dbReference type="PROSITE" id="PS01277">
    <property type="entry name" value="RIBONUCLEASE_PH"/>
    <property type="match status" value="1"/>
</dbReference>
<dbReference type="EMBL" id="CP059066">
    <property type="protein sequence ID" value="QSQ10426.1"/>
    <property type="molecule type" value="Genomic_DNA"/>
</dbReference>
<comment type="function">
    <text evidence="8">Phosphorolytic 3'-5' exoribonuclease that plays an important role in tRNA 3'-end maturation. Removes nucleotide residues following the 3'-CCA terminus of tRNAs; can also add nucleotides to the ends of RNA molecules by using nucleoside diphosphates as substrates, but this may not be physiologically important. Probably plays a role in initiation of 16S rRNA degradation (leading to ribosome degradation) during starvation.</text>
</comment>
<sequence length="261" mass="28624">MPRIDNRNFDELRPVKITRNINKFAEGSVLIETGDTKVIVTATIEDKVPPFLRGQNQGWVTGEYSMLPRATEIRNVRESMKGRISGRTLEIQRLIGRALRSVVDLSAIGERTVWLDCDVIQADGGTRTASITGAFVALIDAFNYLCNKGELEKIPVVDFIAATSVGIVDDDILLDLCFEEDSRAKVDMNVVMTGNGKIVEIQGTGEASPFSREEMDAMLVLAEKGIKELIHIQRECLGEISDKIMGGSDGTDIKTNSDSDG</sequence>
<comment type="subunit">
    <text evidence="8">Homohexameric ring arranged as a trimer of dimers.</text>
</comment>
<reference evidence="11" key="1">
    <citation type="submission" date="2020-07" db="EMBL/GenBank/DDBJ databases">
        <title>Koleobacter methoxysyntrophicus gen. nov., sp. nov., a novel anaerobic bacterium isolated from deep subsurface oil field and proposal of Koleobacterales ord. nov. in the phylum Firmicutes.</title>
        <authorList>
            <person name="Sakamoto S."/>
            <person name="Tamaki H."/>
        </authorList>
    </citation>
    <scope>NUCLEOTIDE SEQUENCE</scope>
    <source>
        <strain evidence="11">NRmbB1</strain>
    </source>
</reference>
<evidence type="ECO:0000313" key="12">
    <source>
        <dbReference type="Proteomes" id="UP000662904"/>
    </source>
</evidence>
<evidence type="ECO:0000256" key="2">
    <source>
        <dbReference type="ARBA" id="ARBA00022552"/>
    </source>
</evidence>
<keyword evidence="3 8" id="KW-0820">tRNA-binding</keyword>
<dbReference type="InterPro" id="IPR020568">
    <property type="entry name" value="Ribosomal_Su5_D2-typ_SF"/>
</dbReference>
<dbReference type="CDD" id="cd11362">
    <property type="entry name" value="RNase_PH_bact"/>
    <property type="match status" value="1"/>
</dbReference>
<feature type="binding site" evidence="8">
    <location>
        <begin position="125"/>
        <end position="127"/>
    </location>
    <ligand>
        <name>phosphate</name>
        <dbReference type="ChEBI" id="CHEBI:43474"/>
        <note>substrate</note>
    </ligand>
</feature>
<evidence type="ECO:0000313" key="11">
    <source>
        <dbReference type="EMBL" id="QSQ10426.1"/>
    </source>
</evidence>
<comment type="catalytic activity">
    <reaction evidence="8">
        <text>tRNA(n+1) + phosphate = tRNA(n) + a ribonucleoside 5'-diphosphate</text>
        <dbReference type="Rhea" id="RHEA:10628"/>
        <dbReference type="Rhea" id="RHEA-COMP:17343"/>
        <dbReference type="Rhea" id="RHEA-COMP:17344"/>
        <dbReference type="ChEBI" id="CHEBI:43474"/>
        <dbReference type="ChEBI" id="CHEBI:57930"/>
        <dbReference type="ChEBI" id="CHEBI:173114"/>
        <dbReference type="EC" id="2.7.7.56"/>
    </reaction>
</comment>
<dbReference type="GO" id="GO:0000049">
    <property type="term" value="F:tRNA binding"/>
    <property type="evidence" value="ECO:0007669"/>
    <property type="project" value="UniProtKB-UniRule"/>
</dbReference>
<organism evidence="11 12">
    <name type="scientific">Koleobacter methoxysyntrophicus</name>
    <dbReference type="NCBI Taxonomy" id="2751313"/>
    <lineage>
        <taxon>Bacteria</taxon>
        <taxon>Bacillati</taxon>
        <taxon>Bacillota</taxon>
        <taxon>Clostridia</taxon>
        <taxon>Koleobacterales</taxon>
        <taxon>Koleobacteraceae</taxon>
        <taxon>Koleobacter</taxon>
    </lineage>
</organism>
<dbReference type="SUPFAM" id="SSF54211">
    <property type="entry name" value="Ribosomal protein S5 domain 2-like"/>
    <property type="match status" value="1"/>
</dbReference>
<dbReference type="Gene3D" id="3.30.230.70">
    <property type="entry name" value="GHMP Kinase, N-terminal domain"/>
    <property type="match status" value="1"/>
</dbReference>
<dbReference type="InterPro" id="IPR001247">
    <property type="entry name" value="ExoRNase_PH_dom1"/>
</dbReference>
<dbReference type="NCBIfam" id="TIGR01966">
    <property type="entry name" value="RNasePH"/>
    <property type="match status" value="1"/>
</dbReference>
<dbReference type="GO" id="GO:0016075">
    <property type="term" value="P:rRNA catabolic process"/>
    <property type="evidence" value="ECO:0007669"/>
    <property type="project" value="UniProtKB-UniRule"/>
</dbReference>
<dbReference type="InterPro" id="IPR002381">
    <property type="entry name" value="RNase_PH_bac-type"/>
</dbReference>
<dbReference type="Proteomes" id="UP000662904">
    <property type="component" value="Chromosome"/>
</dbReference>
<name>A0A8A0RTF6_9FIRM</name>
<gene>
    <name evidence="8 11" type="primary">rph</name>
    <name evidence="11" type="ORF">H0A61_02833</name>
</gene>
<dbReference type="GO" id="GO:0000175">
    <property type="term" value="F:3'-5'-RNA exonuclease activity"/>
    <property type="evidence" value="ECO:0007669"/>
    <property type="project" value="UniProtKB-UniRule"/>
</dbReference>
<feature type="domain" description="Exoribonuclease phosphorolytic" evidence="9">
    <location>
        <begin position="11"/>
        <end position="141"/>
    </location>
</feature>
<evidence type="ECO:0000259" key="10">
    <source>
        <dbReference type="Pfam" id="PF03725"/>
    </source>
</evidence>
<evidence type="ECO:0000256" key="8">
    <source>
        <dbReference type="HAMAP-Rule" id="MF_00564"/>
    </source>
</evidence>
<dbReference type="PANTHER" id="PTHR11953">
    <property type="entry name" value="EXOSOME COMPLEX COMPONENT"/>
    <property type="match status" value="1"/>
</dbReference>
<protein>
    <recommendedName>
        <fullName evidence="8">Ribonuclease PH</fullName>
        <shortName evidence="8">RNase PH</shortName>
        <ecNumber evidence="8">2.7.7.56</ecNumber>
    </recommendedName>
    <alternativeName>
        <fullName evidence="8">tRNA nucleotidyltransferase</fullName>
    </alternativeName>
</protein>
<dbReference type="InterPro" id="IPR027408">
    <property type="entry name" value="PNPase/RNase_PH_dom_sf"/>
</dbReference>
<dbReference type="EC" id="2.7.7.56" evidence="8"/>
<proteinExistence type="inferred from homology"/>
<dbReference type="FunFam" id="3.30.230.70:FF:000003">
    <property type="entry name" value="Ribonuclease PH"/>
    <property type="match status" value="1"/>
</dbReference>
<dbReference type="GO" id="GO:0008033">
    <property type="term" value="P:tRNA processing"/>
    <property type="evidence" value="ECO:0007669"/>
    <property type="project" value="UniProtKB-UniRule"/>
</dbReference>
<comment type="similarity">
    <text evidence="1 8">Belongs to the RNase PH family.</text>
</comment>
<keyword evidence="5 8" id="KW-0819">tRNA processing</keyword>
<dbReference type="GO" id="GO:0031125">
    <property type="term" value="P:rRNA 3'-end processing"/>
    <property type="evidence" value="ECO:0007669"/>
    <property type="project" value="UniProtKB-ARBA"/>
</dbReference>
<dbReference type="AlphaFoldDB" id="A0A8A0RTF6"/>
<dbReference type="InterPro" id="IPR018336">
    <property type="entry name" value="RNase_PH_CS"/>
</dbReference>
<evidence type="ECO:0000256" key="4">
    <source>
        <dbReference type="ARBA" id="ARBA00022679"/>
    </source>
</evidence>
<keyword evidence="4 8" id="KW-0808">Transferase</keyword>
<dbReference type="InterPro" id="IPR050080">
    <property type="entry name" value="RNase_PH"/>
</dbReference>
<evidence type="ECO:0000259" key="9">
    <source>
        <dbReference type="Pfam" id="PF01138"/>
    </source>
</evidence>
<evidence type="ECO:0000256" key="7">
    <source>
        <dbReference type="ARBA" id="ARBA00022884"/>
    </source>
</evidence>
<dbReference type="InterPro" id="IPR036345">
    <property type="entry name" value="ExoRNase_PH_dom2_sf"/>
</dbReference>
<feature type="binding site" evidence="8">
    <location>
        <position position="87"/>
    </location>
    <ligand>
        <name>phosphate</name>
        <dbReference type="ChEBI" id="CHEBI:43474"/>
        <note>substrate</note>
    </ligand>
</feature>
<dbReference type="KEGG" id="kme:H0A61_02833"/>
<dbReference type="PANTHER" id="PTHR11953:SF0">
    <property type="entry name" value="EXOSOME COMPLEX COMPONENT RRP41"/>
    <property type="match status" value="1"/>
</dbReference>
<dbReference type="HAMAP" id="MF_00564">
    <property type="entry name" value="RNase_PH"/>
    <property type="match status" value="1"/>
</dbReference>
<evidence type="ECO:0000256" key="6">
    <source>
        <dbReference type="ARBA" id="ARBA00022695"/>
    </source>
</evidence>
<dbReference type="Pfam" id="PF01138">
    <property type="entry name" value="RNase_PH"/>
    <property type="match status" value="1"/>
</dbReference>
<accession>A0A8A0RTF6</accession>
<keyword evidence="12" id="KW-1185">Reference proteome</keyword>
<evidence type="ECO:0000256" key="1">
    <source>
        <dbReference type="ARBA" id="ARBA00006678"/>
    </source>
</evidence>
<dbReference type="RefSeq" id="WP_206707736.1">
    <property type="nucleotide sequence ID" value="NZ_CP059066.1"/>
</dbReference>
<dbReference type="Pfam" id="PF03725">
    <property type="entry name" value="RNase_PH_C"/>
    <property type="match status" value="1"/>
</dbReference>
<evidence type="ECO:0000256" key="3">
    <source>
        <dbReference type="ARBA" id="ARBA00022555"/>
    </source>
</evidence>
<feature type="domain" description="Exoribonuclease phosphorolytic" evidence="10">
    <location>
        <begin position="158"/>
        <end position="224"/>
    </location>
</feature>
<dbReference type="SUPFAM" id="SSF55666">
    <property type="entry name" value="Ribonuclease PH domain 2-like"/>
    <property type="match status" value="1"/>
</dbReference>
<keyword evidence="7" id="KW-0694">RNA-binding</keyword>
<keyword evidence="2 8" id="KW-0698">rRNA processing</keyword>
<keyword evidence="6 8" id="KW-0548">Nucleotidyltransferase</keyword>
<dbReference type="GO" id="GO:0009022">
    <property type="term" value="F:tRNA nucleotidyltransferase activity"/>
    <property type="evidence" value="ECO:0007669"/>
    <property type="project" value="UniProtKB-UniRule"/>
</dbReference>
<dbReference type="InterPro" id="IPR015847">
    <property type="entry name" value="ExoRNase_PH_dom2"/>
</dbReference>